<comment type="caution">
    <text evidence="2">The sequence shown here is derived from an EMBL/GenBank/DDBJ whole genome shotgun (WGS) entry which is preliminary data.</text>
</comment>
<dbReference type="InterPro" id="IPR001173">
    <property type="entry name" value="Glyco_trans_2-like"/>
</dbReference>
<gene>
    <name evidence="2" type="ORF">OBE_14549</name>
</gene>
<evidence type="ECO:0000259" key="1">
    <source>
        <dbReference type="Pfam" id="PF00535"/>
    </source>
</evidence>
<proteinExistence type="predicted"/>
<dbReference type="PANTHER" id="PTHR48090:SF7">
    <property type="entry name" value="RFBJ PROTEIN"/>
    <property type="match status" value="1"/>
</dbReference>
<protein>
    <submittedName>
        <fullName evidence="2">Glycosyl transferase, family 2</fullName>
        <ecNumber evidence="2">2.-.-.-</ecNumber>
    </submittedName>
</protein>
<dbReference type="Pfam" id="PF00535">
    <property type="entry name" value="Glycos_transf_2"/>
    <property type="match status" value="1"/>
</dbReference>
<dbReference type="AlphaFoldDB" id="K1RLY1"/>
<accession>K1RLY1</accession>
<dbReference type="EMBL" id="AJWZ01010039">
    <property type="protein sequence ID" value="EKC49607.1"/>
    <property type="molecule type" value="Genomic_DNA"/>
</dbReference>
<dbReference type="SUPFAM" id="SSF53448">
    <property type="entry name" value="Nucleotide-diphospho-sugar transferases"/>
    <property type="match status" value="1"/>
</dbReference>
<evidence type="ECO:0000313" key="2">
    <source>
        <dbReference type="EMBL" id="EKC49607.1"/>
    </source>
</evidence>
<organism evidence="2">
    <name type="scientific">human gut metagenome</name>
    <dbReference type="NCBI Taxonomy" id="408170"/>
    <lineage>
        <taxon>unclassified sequences</taxon>
        <taxon>metagenomes</taxon>
        <taxon>organismal metagenomes</taxon>
    </lineage>
</organism>
<sequence length="119" mass="12764">MPDNSNVSVAVLLPCYNEEVTIGKVVRDFKAALPNADIYVYDNNSTDRTAEIATSEGAIVRKEPRQGKGNVIRAMFEDIDADVYVMADGDAGAPKNIPSPFGGGIFFRLLPGSRSSSPI</sequence>
<name>K1RLY1_9ZZZZ</name>
<dbReference type="PANTHER" id="PTHR48090">
    <property type="entry name" value="UNDECAPRENYL-PHOSPHATE 4-DEOXY-4-FORMAMIDO-L-ARABINOSE TRANSFERASE-RELATED"/>
    <property type="match status" value="1"/>
</dbReference>
<dbReference type="InterPro" id="IPR029044">
    <property type="entry name" value="Nucleotide-diphossugar_trans"/>
</dbReference>
<feature type="domain" description="Glycosyltransferase 2-like" evidence="1">
    <location>
        <begin position="11"/>
        <end position="91"/>
    </location>
</feature>
<feature type="non-terminal residue" evidence="2">
    <location>
        <position position="119"/>
    </location>
</feature>
<dbReference type="GO" id="GO:0016740">
    <property type="term" value="F:transferase activity"/>
    <property type="evidence" value="ECO:0007669"/>
    <property type="project" value="UniProtKB-KW"/>
</dbReference>
<dbReference type="InterPro" id="IPR050256">
    <property type="entry name" value="Glycosyltransferase_2"/>
</dbReference>
<dbReference type="EC" id="2.-.-.-" evidence="2"/>
<reference evidence="2" key="1">
    <citation type="journal article" date="2013" name="Environ. Microbiol.">
        <title>Microbiota from the distal guts of lean and obese adolescents exhibit partial functional redundancy besides clear differences in community structure.</title>
        <authorList>
            <person name="Ferrer M."/>
            <person name="Ruiz A."/>
            <person name="Lanza F."/>
            <person name="Haange S.B."/>
            <person name="Oberbach A."/>
            <person name="Till H."/>
            <person name="Bargiela R."/>
            <person name="Campoy C."/>
            <person name="Segura M.T."/>
            <person name="Richter M."/>
            <person name="von Bergen M."/>
            <person name="Seifert J."/>
            <person name="Suarez A."/>
        </authorList>
    </citation>
    <scope>NUCLEOTIDE SEQUENCE</scope>
</reference>
<keyword evidence="2" id="KW-0808">Transferase</keyword>
<dbReference type="Gene3D" id="3.90.550.10">
    <property type="entry name" value="Spore Coat Polysaccharide Biosynthesis Protein SpsA, Chain A"/>
    <property type="match status" value="1"/>
</dbReference>